<keyword evidence="1" id="KW-0812">Transmembrane</keyword>
<keyword evidence="1" id="KW-1133">Transmembrane helix</keyword>
<gene>
    <name evidence="3" type="ORF">ABFB10_22810</name>
</gene>
<feature type="transmembrane region" description="Helical" evidence="1">
    <location>
        <begin position="96"/>
        <end position="112"/>
    </location>
</feature>
<keyword evidence="4" id="KW-1185">Reference proteome</keyword>
<dbReference type="PANTHER" id="PTHR35342:SF5">
    <property type="entry name" value="TRICARBOXYLIC TRANSPORT PROTEIN"/>
    <property type="match status" value="1"/>
</dbReference>
<dbReference type="InterPro" id="IPR002823">
    <property type="entry name" value="DUF112_TM"/>
</dbReference>
<accession>A0AAW9SWD7</accession>
<sequence>MTALLALGIPGGAATAVLLAAFSFHNIIGGPSFIRNQTDIVYSIILGNLGQVLLLAVLGLLSLRLLGLVVRVPLSYLVPSVLAMCAWGGYGITGTIAGPLTVAGFAALGWLMRRHDYPVAATVIGLLLGRMMEGELVRTMQISRGNPLGYMLERPIALALFAVMLLVLVCAPLLKALRKRRLVQA</sequence>
<dbReference type="Proteomes" id="UP001428774">
    <property type="component" value="Unassembled WGS sequence"/>
</dbReference>
<evidence type="ECO:0000259" key="2">
    <source>
        <dbReference type="Pfam" id="PF01970"/>
    </source>
</evidence>
<feature type="transmembrane region" description="Helical" evidence="1">
    <location>
        <begin position="156"/>
        <end position="174"/>
    </location>
</feature>
<dbReference type="Pfam" id="PF01970">
    <property type="entry name" value="TctA"/>
    <property type="match status" value="1"/>
</dbReference>
<name>A0AAW9SWD7_9RHOB</name>
<protein>
    <submittedName>
        <fullName evidence="3">Tripartite tricarboxylate transporter permease</fullName>
    </submittedName>
</protein>
<evidence type="ECO:0000313" key="3">
    <source>
        <dbReference type="EMBL" id="MEN9063408.1"/>
    </source>
</evidence>
<evidence type="ECO:0000313" key="4">
    <source>
        <dbReference type="Proteomes" id="UP001428774"/>
    </source>
</evidence>
<feature type="transmembrane region" description="Helical" evidence="1">
    <location>
        <begin position="40"/>
        <end position="61"/>
    </location>
</feature>
<feature type="domain" description="DUF112" evidence="2">
    <location>
        <begin position="1"/>
        <end position="123"/>
    </location>
</feature>
<proteinExistence type="predicted"/>
<dbReference type="AlphaFoldDB" id="A0AAW9SWD7"/>
<comment type="caution">
    <text evidence="3">The sequence shown here is derived from an EMBL/GenBank/DDBJ whole genome shotgun (WGS) entry which is preliminary data.</text>
</comment>
<dbReference type="EMBL" id="JBDNCH010000004">
    <property type="protein sequence ID" value="MEN9063408.1"/>
    <property type="molecule type" value="Genomic_DNA"/>
</dbReference>
<evidence type="ECO:0000256" key="1">
    <source>
        <dbReference type="SAM" id="Phobius"/>
    </source>
</evidence>
<keyword evidence="1" id="KW-0472">Membrane</keyword>
<organism evidence="3 4">
    <name type="scientific">Ponticoccus litoralis</name>
    <dbReference type="NCBI Taxonomy" id="422297"/>
    <lineage>
        <taxon>Bacteria</taxon>
        <taxon>Pseudomonadati</taxon>
        <taxon>Pseudomonadota</taxon>
        <taxon>Alphaproteobacteria</taxon>
        <taxon>Rhodobacterales</taxon>
        <taxon>Roseobacteraceae</taxon>
        <taxon>Ponticoccus</taxon>
    </lineage>
</organism>
<dbReference type="PANTHER" id="PTHR35342">
    <property type="entry name" value="TRICARBOXYLIC TRANSPORT PROTEIN"/>
    <property type="match status" value="1"/>
</dbReference>
<reference evidence="3 4" key="1">
    <citation type="submission" date="2024-05" db="EMBL/GenBank/DDBJ databases">
        <title>Genome sequence of Ponticoccus litoralis KCCM 90028.</title>
        <authorList>
            <person name="Kim J.M."/>
            <person name="Lee J.K."/>
            <person name="Choi B.J."/>
            <person name="Bayburt H."/>
            <person name="Baek J.H."/>
            <person name="Jeon C.O."/>
        </authorList>
    </citation>
    <scope>NUCLEOTIDE SEQUENCE [LARGE SCALE GENOMIC DNA]</scope>
    <source>
        <strain evidence="3 4">KCCM 90028</strain>
    </source>
</reference>